<dbReference type="RefSeq" id="XP_009259249.1">
    <property type="nucleotide sequence ID" value="XM_009260974.1"/>
</dbReference>
<dbReference type="InterPro" id="IPR052427">
    <property type="entry name" value="Glycosyltrans_GT2/GT47"/>
</dbReference>
<dbReference type="Gene3D" id="3.90.550.10">
    <property type="entry name" value="Spore Coat Polysaccharide Biosynthesis Protein SpsA, Chain A"/>
    <property type="match status" value="1"/>
</dbReference>
<keyword evidence="4 8" id="KW-0812">Transmembrane</keyword>
<evidence type="ECO:0000256" key="1">
    <source>
        <dbReference type="ARBA" id="ARBA00004370"/>
    </source>
</evidence>
<feature type="transmembrane region" description="Helical" evidence="8">
    <location>
        <begin position="306"/>
        <end position="335"/>
    </location>
</feature>
<evidence type="ECO:0000256" key="8">
    <source>
        <dbReference type="SAM" id="Phobius"/>
    </source>
</evidence>
<dbReference type="Pfam" id="PF13641">
    <property type="entry name" value="Glyco_tranf_2_3"/>
    <property type="match status" value="1"/>
</dbReference>
<keyword evidence="3" id="KW-0808">Transferase</keyword>
<keyword evidence="5 8" id="KW-1133">Transmembrane helix</keyword>
<dbReference type="eggNOG" id="ENOG502SKHR">
    <property type="taxonomic scope" value="Eukaryota"/>
</dbReference>
<reference evidence="9 10" key="1">
    <citation type="journal article" date="2012" name="PLoS Pathog.">
        <title>Comparative pathogenomics reveals horizontally acquired novel virulence genes in fungi infecting cereal hosts.</title>
        <authorList>
            <person name="Gardiner D.M."/>
            <person name="McDonald M.C."/>
            <person name="Covarelli L."/>
            <person name="Solomon P.S."/>
            <person name="Rusu A.G."/>
            <person name="Marshall M."/>
            <person name="Kazan K."/>
            <person name="Chakraborty S."/>
            <person name="McDonald B.A."/>
            <person name="Manners J.M."/>
        </authorList>
    </citation>
    <scope>NUCLEOTIDE SEQUENCE [LARGE SCALE GENOMIC DNA]</scope>
    <source>
        <strain evidence="9 10">CS3096</strain>
    </source>
</reference>
<evidence type="ECO:0000313" key="10">
    <source>
        <dbReference type="Proteomes" id="UP000007978"/>
    </source>
</evidence>
<dbReference type="GO" id="GO:0016020">
    <property type="term" value="C:membrane"/>
    <property type="evidence" value="ECO:0007669"/>
    <property type="project" value="UniProtKB-SubCell"/>
</dbReference>
<keyword evidence="7" id="KW-0325">Glycoprotein</keyword>
<dbReference type="GeneID" id="20366474"/>
<dbReference type="PANTHER" id="PTHR47844:SF1">
    <property type="entry name" value="EXOSTOSIN-LIKE 2"/>
    <property type="match status" value="1"/>
</dbReference>
<evidence type="ECO:0000256" key="2">
    <source>
        <dbReference type="ARBA" id="ARBA00022676"/>
    </source>
</evidence>
<dbReference type="PANTHER" id="PTHR47844">
    <property type="entry name" value="SYNTHASE CPS1, PUTATIVE (AFU_ORTHOLOGUE AFUA_7G02500)-RELATED"/>
    <property type="match status" value="1"/>
</dbReference>
<dbReference type="InterPro" id="IPR029044">
    <property type="entry name" value="Nucleotide-diphossugar_trans"/>
</dbReference>
<dbReference type="SUPFAM" id="SSF53448">
    <property type="entry name" value="Nucleotide-diphospho-sugar transferases"/>
    <property type="match status" value="1"/>
</dbReference>
<keyword evidence="10" id="KW-1185">Reference proteome</keyword>
<proteinExistence type="predicted"/>
<evidence type="ECO:0000256" key="4">
    <source>
        <dbReference type="ARBA" id="ARBA00022692"/>
    </source>
</evidence>
<evidence type="ECO:0000313" key="9">
    <source>
        <dbReference type="EMBL" id="EKJ72002.1"/>
    </source>
</evidence>
<gene>
    <name evidence="9" type="ORF">FPSE_07856</name>
</gene>
<dbReference type="KEGG" id="fpu:FPSE_07856"/>
<evidence type="ECO:0000256" key="5">
    <source>
        <dbReference type="ARBA" id="ARBA00022989"/>
    </source>
</evidence>
<keyword evidence="6 8" id="KW-0472">Membrane</keyword>
<sequence>MSTILAGMWLWTQYDAVLTMMRMKEYNHPVPLEKPTFPTGTVSILILTIDTPDDFTNTLQSCVASQPKEIIVVTIPRDLARVKSLASPVLQKSGNVPITILTVPKPGRRTQMALAVREATGDVLCFVDDDTVWPTDNVLPYLLAGAWIPTERRNPDALTPWEVAAIRKLSSNNEKQMVLHASGGGIWCLVGRTMLLRTAALKPGTFLDDLTNEIFAGGLLQTGEDSFITRWLRRNGWELFHQDAREAEVFTEVKCDSTYVGQLIRWRRNGFQAFINQLFIDPGFRSIYKKDAYFARKLAEEFGRPLITLIHLIGWGLCIMNSPRIALCFVVWYLYQMASAYRSFLTLFPWVGIKNLWAAVAMDYSYLILDYYGLLTVSREGWLTRNDK</sequence>
<accession>K3VDA8</accession>
<evidence type="ECO:0000256" key="7">
    <source>
        <dbReference type="ARBA" id="ARBA00023180"/>
    </source>
</evidence>
<dbReference type="Proteomes" id="UP000007978">
    <property type="component" value="Chromosome 1"/>
</dbReference>
<comment type="caution">
    <text evidence="9">The sequence shown here is derived from an EMBL/GenBank/DDBJ whole genome shotgun (WGS) entry which is preliminary data.</text>
</comment>
<dbReference type="GO" id="GO:0016757">
    <property type="term" value="F:glycosyltransferase activity"/>
    <property type="evidence" value="ECO:0007669"/>
    <property type="project" value="UniProtKB-KW"/>
</dbReference>
<dbReference type="HOGENOM" id="CLU_019940_3_0_1"/>
<evidence type="ECO:0008006" key="11">
    <source>
        <dbReference type="Google" id="ProtNLM"/>
    </source>
</evidence>
<keyword evidence="2" id="KW-0328">Glycosyltransferase</keyword>
<protein>
    <recommendedName>
        <fullName evidence="11">Glycosyltransferase 2-like domain-containing protein</fullName>
    </recommendedName>
</protein>
<dbReference type="EMBL" id="AFNW01000277">
    <property type="protein sequence ID" value="EKJ72002.1"/>
    <property type="molecule type" value="Genomic_DNA"/>
</dbReference>
<name>K3VDA8_FUSPC</name>
<evidence type="ECO:0000256" key="6">
    <source>
        <dbReference type="ARBA" id="ARBA00023136"/>
    </source>
</evidence>
<dbReference type="AlphaFoldDB" id="K3VDA8"/>
<organism evidence="9 10">
    <name type="scientific">Fusarium pseudograminearum (strain CS3096)</name>
    <name type="common">Wheat and barley crown-rot fungus</name>
    <dbReference type="NCBI Taxonomy" id="1028729"/>
    <lineage>
        <taxon>Eukaryota</taxon>
        <taxon>Fungi</taxon>
        <taxon>Dikarya</taxon>
        <taxon>Ascomycota</taxon>
        <taxon>Pezizomycotina</taxon>
        <taxon>Sordariomycetes</taxon>
        <taxon>Hypocreomycetidae</taxon>
        <taxon>Hypocreales</taxon>
        <taxon>Nectriaceae</taxon>
        <taxon>Fusarium</taxon>
    </lineage>
</organism>
<comment type="subcellular location">
    <subcellularLocation>
        <location evidence="1">Membrane</location>
    </subcellularLocation>
</comment>
<dbReference type="OrthoDB" id="2849215at2759"/>
<feature type="transmembrane region" description="Helical" evidence="8">
    <location>
        <begin position="355"/>
        <end position="375"/>
    </location>
</feature>
<evidence type="ECO:0000256" key="3">
    <source>
        <dbReference type="ARBA" id="ARBA00022679"/>
    </source>
</evidence>